<evidence type="ECO:0000256" key="6">
    <source>
        <dbReference type="ARBA" id="ARBA00022840"/>
    </source>
</evidence>
<keyword evidence="6" id="KW-0067">ATP-binding</keyword>
<evidence type="ECO:0000256" key="7">
    <source>
        <dbReference type="SAM" id="MobiDB-lite"/>
    </source>
</evidence>
<dbReference type="SUPFAM" id="SSF56112">
    <property type="entry name" value="Protein kinase-like (PK-like)"/>
    <property type="match status" value="1"/>
</dbReference>
<dbReference type="PANTHER" id="PTHR24346:SF82">
    <property type="entry name" value="KP78A-RELATED"/>
    <property type="match status" value="1"/>
</dbReference>
<evidence type="ECO:0000313" key="9">
    <source>
        <dbReference type="EMBL" id="OQD76708.1"/>
    </source>
</evidence>
<reference evidence="10" key="1">
    <citation type="journal article" date="2017" name="Nat. Microbiol.">
        <title>Global analysis of biosynthetic gene clusters reveals vast potential of secondary metabolite production in Penicillium species.</title>
        <authorList>
            <person name="Nielsen J.C."/>
            <person name="Grijseels S."/>
            <person name="Prigent S."/>
            <person name="Ji B."/>
            <person name="Dainat J."/>
            <person name="Nielsen K.F."/>
            <person name="Frisvad J.C."/>
            <person name="Workman M."/>
            <person name="Nielsen J."/>
        </authorList>
    </citation>
    <scope>NUCLEOTIDE SEQUENCE [LARGE SCALE GENOMIC DNA]</scope>
    <source>
        <strain evidence="10">IBT 11843</strain>
    </source>
</reference>
<dbReference type="Pfam" id="PF00069">
    <property type="entry name" value="Pkinase"/>
    <property type="match status" value="1"/>
</dbReference>
<protein>
    <recommendedName>
        <fullName evidence="8">Protein kinase domain-containing protein</fullName>
    </recommendedName>
</protein>
<dbReference type="AlphaFoldDB" id="A0A1V6PI23"/>
<evidence type="ECO:0000256" key="2">
    <source>
        <dbReference type="ARBA" id="ARBA00022527"/>
    </source>
</evidence>
<dbReference type="InterPro" id="IPR011009">
    <property type="entry name" value="Kinase-like_dom_sf"/>
</dbReference>
<sequence length="406" mass="45141">MKDGRHQDIWTAIAVHGPNQAVAHHHYSMHPRQSQASQDLANACQSNAKYGWLEHRPSFASISRDRQPLTRAETSPSIASRQIVPSTPQRSFTDKYGRCLEILHYGSNTTVCLHQYKTEGGKPGQLLAIKVYQYNILGISSPLSLSSCDAASIVNLHPRHPNILSITDLLYNERSELCLAMPYCAGGDLHELLARTGPLPTPEADCLVAQILRALDFLHQQDTAHHDIRLETVLLTKNGAVKLAGFGDSYIHRIWTECATPEPDDALPPNRPRPQFSPSWSFSWILSSFSRSSPSRRPSTDSANSSAFFPGISHPYIPPEGFHPRSHRSRENSDEDADTNDPLPADVWATAIIYLVLVTGRLLWRSARPGRENSRYMEYLQGRRTADGYPPIEALGKVIRPTGSSA</sequence>
<feature type="region of interest" description="Disordered" evidence="7">
    <location>
        <begin position="317"/>
        <end position="342"/>
    </location>
</feature>
<evidence type="ECO:0000256" key="1">
    <source>
        <dbReference type="ARBA" id="ARBA00010791"/>
    </source>
</evidence>
<keyword evidence="2" id="KW-0723">Serine/threonine-protein kinase</keyword>
<dbReference type="GO" id="GO:0005524">
    <property type="term" value="F:ATP binding"/>
    <property type="evidence" value="ECO:0007669"/>
    <property type="project" value="UniProtKB-KW"/>
</dbReference>
<dbReference type="GO" id="GO:0035556">
    <property type="term" value="P:intracellular signal transduction"/>
    <property type="evidence" value="ECO:0007669"/>
    <property type="project" value="TreeGrafter"/>
</dbReference>
<keyword evidence="4" id="KW-0547">Nucleotide-binding</keyword>
<evidence type="ECO:0000256" key="4">
    <source>
        <dbReference type="ARBA" id="ARBA00022741"/>
    </source>
</evidence>
<comment type="caution">
    <text evidence="9">The sequence shown here is derived from an EMBL/GenBank/DDBJ whole genome shotgun (WGS) entry which is preliminary data.</text>
</comment>
<dbReference type="GO" id="GO:0005737">
    <property type="term" value="C:cytoplasm"/>
    <property type="evidence" value="ECO:0007669"/>
    <property type="project" value="TreeGrafter"/>
</dbReference>
<keyword evidence="10" id="KW-1185">Reference proteome</keyword>
<dbReference type="OMA" id="LVYMAMR"/>
<keyword evidence="5" id="KW-0418">Kinase</keyword>
<dbReference type="PROSITE" id="PS50011">
    <property type="entry name" value="PROTEIN_KINASE_DOM"/>
    <property type="match status" value="1"/>
</dbReference>
<comment type="similarity">
    <text evidence="1">Belongs to the protein kinase superfamily. CAMK Ser/Thr protein kinase family. NIM1 subfamily.</text>
</comment>
<keyword evidence="3" id="KW-0808">Transferase</keyword>
<dbReference type="Proteomes" id="UP000191522">
    <property type="component" value="Unassembled WGS sequence"/>
</dbReference>
<evidence type="ECO:0000256" key="5">
    <source>
        <dbReference type="ARBA" id="ARBA00022777"/>
    </source>
</evidence>
<dbReference type="Gene3D" id="1.10.510.10">
    <property type="entry name" value="Transferase(Phosphotransferase) domain 1"/>
    <property type="match status" value="1"/>
</dbReference>
<accession>A0A1V6PI23</accession>
<name>A0A1V6PI23_PENDC</name>
<evidence type="ECO:0000259" key="8">
    <source>
        <dbReference type="PROSITE" id="PS50011"/>
    </source>
</evidence>
<evidence type="ECO:0000313" key="10">
    <source>
        <dbReference type="Proteomes" id="UP000191522"/>
    </source>
</evidence>
<dbReference type="GO" id="GO:0004674">
    <property type="term" value="F:protein serine/threonine kinase activity"/>
    <property type="evidence" value="ECO:0007669"/>
    <property type="project" value="UniProtKB-KW"/>
</dbReference>
<organism evidence="9 10">
    <name type="scientific">Penicillium decumbens</name>
    <dbReference type="NCBI Taxonomy" id="69771"/>
    <lineage>
        <taxon>Eukaryota</taxon>
        <taxon>Fungi</taxon>
        <taxon>Dikarya</taxon>
        <taxon>Ascomycota</taxon>
        <taxon>Pezizomycotina</taxon>
        <taxon>Eurotiomycetes</taxon>
        <taxon>Eurotiomycetidae</taxon>
        <taxon>Eurotiales</taxon>
        <taxon>Aspergillaceae</taxon>
        <taxon>Penicillium</taxon>
    </lineage>
</organism>
<feature type="domain" description="Protein kinase" evidence="8">
    <location>
        <begin position="97"/>
        <end position="406"/>
    </location>
</feature>
<dbReference type="InterPro" id="IPR000719">
    <property type="entry name" value="Prot_kinase_dom"/>
</dbReference>
<gene>
    <name evidence="9" type="ORF">PENDEC_c004G02425</name>
</gene>
<dbReference type="OrthoDB" id="4062651at2759"/>
<dbReference type="PANTHER" id="PTHR24346">
    <property type="entry name" value="MAP/MICROTUBULE AFFINITY-REGULATING KINASE"/>
    <property type="match status" value="1"/>
</dbReference>
<proteinExistence type="inferred from homology"/>
<dbReference type="STRING" id="69771.A0A1V6PI23"/>
<dbReference type="EMBL" id="MDYL01000004">
    <property type="protein sequence ID" value="OQD76708.1"/>
    <property type="molecule type" value="Genomic_DNA"/>
</dbReference>
<evidence type="ECO:0000256" key="3">
    <source>
        <dbReference type="ARBA" id="ARBA00022679"/>
    </source>
</evidence>